<dbReference type="PANTHER" id="PTHR46261:SF18">
    <property type="entry name" value="DNA-BINDING PROTEIN MNB1B"/>
    <property type="match status" value="1"/>
</dbReference>
<feature type="region of interest" description="Disordered" evidence="5">
    <location>
        <begin position="117"/>
        <end position="160"/>
    </location>
</feature>
<feature type="domain" description="HMG box" evidence="6">
    <location>
        <begin position="51"/>
        <end position="121"/>
    </location>
</feature>
<feature type="compositionally biased region" description="Basic and acidic residues" evidence="5">
    <location>
        <begin position="125"/>
        <end position="138"/>
    </location>
</feature>
<dbReference type="OrthoDB" id="1919336at2759"/>
<evidence type="ECO:0000256" key="1">
    <source>
        <dbReference type="ARBA" id="ARBA00004123"/>
    </source>
</evidence>
<evidence type="ECO:0000256" key="4">
    <source>
        <dbReference type="PROSITE-ProRule" id="PRU00267"/>
    </source>
</evidence>
<evidence type="ECO:0000256" key="5">
    <source>
        <dbReference type="SAM" id="MobiDB-lite"/>
    </source>
</evidence>
<dbReference type="InterPro" id="IPR009071">
    <property type="entry name" value="HMG_box_dom"/>
</dbReference>
<dbReference type="SUPFAM" id="SSF47095">
    <property type="entry name" value="HMG-box"/>
    <property type="match status" value="1"/>
</dbReference>
<dbReference type="SMART" id="SM00398">
    <property type="entry name" value="HMG"/>
    <property type="match status" value="1"/>
</dbReference>
<gene>
    <name evidence="7" type="primary">HMGL</name>
</gene>
<sequence length="160" mass="18508">MNFMKISSKVSNFLYTYFSVIPKLSIKKSAMTGSKSDEANSHAGDSSDNPKSKATNPFFIFLHEFRQNLMKRGAYKHMTAKEIACAAGERWRQMSSDEKLNYVVWARKNQQQLDPRLRVSPGKTGQREVHSNRSESKSVRRRGSRQKKVTMQKRRPSYIK</sequence>
<dbReference type="InterPro" id="IPR031061">
    <property type="entry name" value="HMGB_plant"/>
</dbReference>
<dbReference type="PROSITE" id="PS50118">
    <property type="entry name" value="HMG_BOX_2"/>
    <property type="match status" value="1"/>
</dbReference>
<evidence type="ECO:0000256" key="2">
    <source>
        <dbReference type="ARBA" id="ARBA00023125"/>
    </source>
</evidence>
<evidence type="ECO:0000259" key="6">
    <source>
        <dbReference type="PROSITE" id="PS50118"/>
    </source>
</evidence>
<proteinExistence type="predicted"/>
<evidence type="ECO:0000256" key="3">
    <source>
        <dbReference type="ARBA" id="ARBA00023242"/>
    </source>
</evidence>
<dbReference type="KEGG" id="bdr:109579752"/>
<evidence type="ECO:0000313" key="7">
    <source>
        <dbReference type="EMBL" id="JAC56162.1"/>
    </source>
</evidence>
<dbReference type="Gene3D" id="1.10.30.10">
    <property type="entry name" value="High mobility group box domain"/>
    <property type="match status" value="1"/>
</dbReference>
<feature type="compositionally biased region" description="Basic residues" evidence="5">
    <location>
        <begin position="139"/>
        <end position="160"/>
    </location>
</feature>
<keyword evidence="2 4" id="KW-0238">DNA-binding</keyword>
<dbReference type="PANTHER" id="PTHR46261">
    <property type="entry name" value="HIGH MOBILITY GROUP B PROTEIN 4-RELATED"/>
    <property type="match status" value="1"/>
</dbReference>
<protein>
    <submittedName>
        <fullName evidence="7">HMG1/2-like protein</fullName>
    </submittedName>
</protein>
<dbReference type="AlphaFoldDB" id="A0A034WPC4"/>
<reference evidence="7" key="1">
    <citation type="journal article" date="2014" name="BMC Genomics">
        <title>Characterizing the developmental transcriptome of the oriental fruit fly, Bactrocera dorsalis (Diptera: Tephritidae) through comparative genomic analysis with Drosophila melanogaster utilizing modENCODE datasets.</title>
        <authorList>
            <person name="Geib S.M."/>
            <person name="Calla B."/>
            <person name="Hall B."/>
            <person name="Hou S."/>
            <person name="Manoukis N.C."/>
        </authorList>
    </citation>
    <scope>NUCLEOTIDE SEQUENCE</scope>
    <source>
        <strain evidence="7">Punador</strain>
    </source>
</reference>
<dbReference type="GO" id="GO:0003677">
    <property type="term" value="F:DNA binding"/>
    <property type="evidence" value="ECO:0007669"/>
    <property type="project" value="UniProtKB-UniRule"/>
</dbReference>
<dbReference type="InterPro" id="IPR036910">
    <property type="entry name" value="HMG_box_dom_sf"/>
</dbReference>
<dbReference type="Pfam" id="PF00505">
    <property type="entry name" value="HMG_box"/>
    <property type="match status" value="1"/>
</dbReference>
<dbReference type="GO" id="GO:0005634">
    <property type="term" value="C:nucleus"/>
    <property type="evidence" value="ECO:0007669"/>
    <property type="project" value="UniProtKB-SubCell"/>
</dbReference>
<dbReference type="CDD" id="cd00084">
    <property type="entry name" value="HMG-box_SF"/>
    <property type="match status" value="1"/>
</dbReference>
<feature type="DNA-binding region" description="HMG box" evidence="4">
    <location>
        <begin position="51"/>
        <end position="121"/>
    </location>
</feature>
<dbReference type="EMBL" id="GAKP01002790">
    <property type="protein sequence ID" value="JAC56162.1"/>
    <property type="molecule type" value="Transcribed_RNA"/>
</dbReference>
<keyword evidence="3 4" id="KW-0539">Nucleus</keyword>
<accession>A0A034WPC4</accession>
<comment type="subcellular location">
    <subcellularLocation>
        <location evidence="1">Nucleus</location>
    </subcellularLocation>
</comment>
<name>A0A034WPC4_BACDO</name>
<organism evidence="7">
    <name type="scientific">Bactrocera dorsalis</name>
    <name type="common">Oriental fruit fly</name>
    <name type="synonym">Dacus dorsalis</name>
    <dbReference type="NCBI Taxonomy" id="27457"/>
    <lineage>
        <taxon>Eukaryota</taxon>
        <taxon>Metazoa</taxon>
        <taxon>Ecdysozoa</taxon>
        <taxon>Arthropoda</taxon>
        <taxon>Hexapoda</taxon>
        <taxon>Insecta</taxon>
        <taxon>Pterygota</taxon>
        <taxon>Neoptera</taxon>
        <taxon>Endopterygota</taxon>
        <taxon>Diptera</taxon>
        <taxon>Brachycera</taxon>
        <taxon>Muscomorpha</taxon>
        <taxon>Tephritoidea</taxon>
        <taxon>Tephritidae</taxon>
        <taxon>Bactrocera</taxon>
        <taxon>Bactrocera</taxon>
    </lineage>
</organism>